<proteinExistence type="predicted"/>
<accession>A0ABN7VR98</accession>
<evidence type="ECO:0000313" key="2">
    <source>
        <dbReference type="EMBL" id="CAG8794010.1"/>
    </source>
</evidence>
<reference evidence="2 3" key="1">
    <citation type="submission" date="2021-06" db="EMBL/GenBank/DDBJ databases">
        <authorList>
            <person name="Kallberg Y."/>
            <person name="Tangrot J."/>
            <person name="Rosling A."/>
        </authorList>
    </citation>
    <scope>NUCLEOTIDE SEQUENCE [LARGE SCALE GENOMIC DNA]</scope>
    <source>
        <strain evidence="2 3">120-4 pot B 10/14</strain>
    </source>
</reference>
<comment type="caution">
    <text evidence="2">The sequence shown here is derived from an EMBL/GenBank/DDBJ whole genome shotgun (WGS) entry which is preliminary data.</text>
</comment>
<feature type="compositionally biased region" description="Basic and acidic residues" evidence="1">
    <location>
        <begin position="1"/>
        <end position="16"/>
    </location>
</feature>
<protein>
    <submittedName>
        <fullName evidence="2">31605_t:CDS:1</fullName>
    </submittedName>
</protein>
<keyword evidence="3" id="KW-1185">Reference proteome</keyword>
<feature type="non-terminal residue" evidence="2">
    <location>
        <position position="1"/>
    </location>
</feature>
<feature type="region of interest" description="Disordered" evidence="1">
    <location>
        <begin position="1"/>
        <end position="20"/>
    </location>
</feature>
<evidence type="ECO:0000256" key="1">
    <source>
        <dbReference type="SAM" id="MobiDB-lite"/>
    </source>
</evidence>
<dbReference type="Proteomes" id="UP000789901">
    <property type="component" value="Unassembled WGS sequence"/>
</dbReference>
<name>A0ABN7VR98_GIGMA</name>
<gene>
    <name evidence="2" type="ORF">GMARGA_LOCUS21702</name>
</gene>
<evidence type="ECO:0000313" key="3">
    <source>
        <dbReference type="Proteomes" id="UP000789901"/>
    </source>
</evidence>
<sequence length="126" mass="14139">DHEHEAAVDNHHEKNEVNNFCKKNSTASNVKGSSNLCIKQSGEESLSDLHMDISSINAESRLMLKSERTYSLKNNEVQESNIQEAIAIEQEVYIDKAIHLPELVKVQANSSDENIETLNIIKSFAD</sequence>
<organism evidence="2 3">
    <name type="scientific">Gigaspora margarita</name>
    <dbReference type="NCBI Taxonomy" id="4874"/>
    <lineage>
        <taxon>Eukaryota</taxon>
        <taxon>Fungi</taxon>
        <taxon>Fungi incertae sedis</taxon>
        <taxon>Mucoromycota</taxon>
        <taxon>Glomeromycotina</taxon>
        <taxon>Glomeromycetes</taxon>
        <taxon>Diversisporales</taxon>
        <taxon>Gigasporaceae</taxon>
        <taxon>Gigaspora</taxon>
    </lineage>
</organism>
<dbReference type="EMBL" id="CAJVQB010020274">
    <property type="protein sequence ID" value="CAG8794010.1"/>
    <property type="molecule type" value="Genomic_DNA"/>
</dbReference>